<evidence type="ECO:0000313" key="2">
    <source>
        <dbReference type="Proteomes" id="UP000094741"/>
    </source>
</evidence>
<dbReference type="Proteomes" id="UP000094741">
    <property type="component" value="Unassembled WGS sequence"/>
</dbReference>
<proteinExistence type="predicted"/>
<evidence type="ECO:0000313" key="1">
    <source>
        <dbReference type="EMBL" id="OEE36507.1"/>
    </source>
</evidence>
<name>A0A1E5BHG3_9VIBR</name>
<dbReference type="EMBL" id="AJYQ02000039">
    <property type="protein sequence ID" value="OEE36507.1"/>
    <property type="molecule type" value="Genomic_DNA"/>
</dbReference>
<comment type="caution">
    <text evidence="1">The sequence shown here is derived from an EMBL/GenBank/DDBJ whole genome shotgun (WGS) entry which is preliminary data.</text>
</comment>
<protein>
    <submittedName>
        <fullName evidence="1">Uncharacterized protein</fullName>
    </submittedName>
</protein>
<dbReference type="AlphaFoldDB" id="A0A1E5BHG3"/>
<dbReference type="RefSeq" id="WP_017039711.1">
    <property type="nucleotide sequence ID" value="NZ_AJYQ02000039.1"/>
</dbReference>
<sequence>MNRVEQIIRSTDVKVRRDVALESTWLYGDYEHMVEEALSFDCPTCNVSDLLKLQISQLYHQGYVVIENIAVAVPVTSVLSVLERISDIGNGRGKLRNISDQVGFKILHTHFGQSSFIVENWANHAKRTKLQDQDLDIETMYQSLIESVSNDYKTGEWVVYSKHNGSITIWCLWLHEAGDEALVRELIART</sequence>
<gene>
    <name evidence="1" type="ORF">A1QO_18955</name>
</gene>
<dbReference type="OrthoDB" id="7067180at2"/>
<dbReference type="STRING" id="1187848.A1QO_18955"/>
<reference evidence="1 2" key="1">
    <citation type="journal article" date="2012" name="Science">
        <title>Ecological populations of bacteria act as socially cohesive units of antibiotic production and resistance.</title>
        <authorList>
            <person name="Cordero O.X."/>
            <person name="Wildschutte H."/>
            <person name="Kirkup B."/>
            <person name="Proehl S."/>
            <person name="Ngo L."/>
            <person name="Hussain F."/>
            <person name="Le Roux F."/>
            <person name="Mincer T."/>
            <person name="Polz M.F."/>
        </authorList>
    </citation>
    <scope>NUCLEOTIDE SEQUENCE [LARGE SCALE GENOMIC DNA]</scope>
    <source>
        <strain evidence="1 2">ZF-129</strain>
    </source>
</reference>
<organism evidence="1 2">
    <name type="scientific">Vibrio genomosp. F10 str. ZF-129</name>
    <dbReference type="NCBI Taxonomy" id="1187848"/>
    <lineage>
        <taxon>Bacteria</taxon>
        <taxon>Pseudomonadati</taxon>
        <taxon>Pseudomonadota</taxon>
        <taxon>Gammaproteobacteria</taxon>
        <taxon>Vibrionales</taxon>
        <taxon>Vibrionaceae</taxon>
        <taxon>Vibrio</taxon>
    </lineage>
</organism>
<accession>A0A1E5BHG3</accession>